<evidence type="ECO:0000313" key="1">
    <source>
        <dbReference type="EMBL" id="RRB04681.1"/>
    </source>
</evidence>
<evidence type="ECO:0008006" key="3">
    <source>
        <dbReference type="Google" id="ProtNLM"/>
    </source>
</evidence>
<organism evidence="1 2">
    <name type="scientific">Larkinella rosea</name>
    <dbReference type="NCBI Taxonomy" id="2025312"/>
    <lineage>
        <taxon>Bacteria</taxon>
        <taxon>Pseudomonadati</taxon>
        <taxon>Bacteroidota</taxon>
        <taxon>Cytophagia</taxon>
        <taxon>Cytophagales</taxon>
        <taxon>Spirosomataceae</taxon>
        <taxon>Larkinella</taxon>
    </lineage>
</organism>
<dbReference type="AlphaFoldDB" id="A0A3P1BUA1"/>
<dbReference type="Pfam" id="PF20329">
    <property type="entry name" value="DUF6624"/>
    <property type="match status" value="1"/>
</dbReference>
<sequence>MRFTLLVLAFLYQSLTYAQTYKSLISEAEKKYNEKAYPRSVELYQRAFKLEQKNRADFYNAACSAALMKDTKLAFNWLNRAIEKGYINIRHMKTDSDLNILHGRTEWNELVARLQTKVDKIEANYDKPLQARLLAIYDDDQKYRKQIDSVSQKYGFDSREMKSHWKTIGQKDSINLVQVKAILDEYGWLGEDKVGSQANMTLFLVIQHADLATQQKYLPLMREAVKAKKAEPSSLAMLEDRVALGEGRRQTYGSQIGQDPDGKAYVLPLNDPDNVDKRRAEVGLPPLADYVKYWDLKWDVADYKKRLPEYEKKTEIK</sequence>
<keyword evidence="2" id="KW-1185">Reference proteome</keyword>
<gene>
    <name evidence="1" type="ORF">EHT25_14520</name>
</gene>
<comment type="caution">
    <text evidence="1">The sequence shown here is derived from an EMBL/GenBank/DDBJ whole genome shotgun (WGS) entry which is preliminary data.</text>
</comment>
<dbReference type="OrthoDB" id="1164858at2"/>
<name>A0A3P1BUA1_9BACT</name>
<protein>
    <recommendedName>
        <fullName evidence="3">Tetratricopeptide repeat protein</fullName>
    </recommendedName>
</protein>
<evidence type="ECO:0000313" key="2">
    <source>
        <dbReference type="Proteomes" id="UP000271925"/>
    </source>
</evidence>
<reference evidence="1 2" key="1">
    <citation type="submission" date="2018-11" db="EMBL/GenBank/DDBJ databases">
        <authorList>
            <person name="Zhou Z."/>
            <person name="Wang G."/>
        </authorList>
    </citation>
    <scope>NUCLEOTIDE SEQUENCE [LARGE SCALE GENOMIC DNA]</scope>
    <source>
        <strain evidence="1 2">KCTC52004</strain>
    </source>
</reference>
<dbReference type="RefSeq" id="WP_124875649.1">
    <property type="nucleotide sequence ID" value="NZ_RQJO01000008.1"/>
</dbReference>
<accession>A0A3P1BUA1</accession>
<dbReference type="Proteomes" id="UP000271925">
    <property type="component" value="Unassembled WGS sequence"/>
</dbReference>
<proteinExistence type="predicted"/>
<dbReference type="InterPro" id="IPR046732">
    <property type="entry name" value="DUF6624"/>
</dbReference>
<dbReference type="NCBIfam" id="NF047558">
    <property type="entry name" value="TPR_END_plus"/>
    <property type="match status" value="1"/>
</dbReference>
<dbReference type="EMBL" id="RQJO01000008">
    <property type="protein sequence ID" value="RRB04681.1"/>
    <property type="molecule type" value="Genomic_DNA"/>
</dbReference>